<accession>A0A243WFR3</accession>
<protein>
    <submittedName>
        <fullName evidence="1">Uncharacterized protein</fullName>
    </submittedName>
</protein>
<dbReference type="AlphaFoldDB" id="A0A243WFR3"/>
<evidence type="ECO:0000313" key="2">
    <source>
        <dbReference type="Proteomes" id="UP000194873"/>
    </source>
</evidence>
<organism evidence="1 2">
    <name type="scientific">Hymenobacter crusticola</name>
    <dbReference type="NCBI Taxonomy" id="1770526"/>
    <lineage>
        <taxon>Bacteria</taxon>
        <taxon>Pseudomonadati</taxon>
        <taxon>Bacteroidota</taxon>
        <taxon>Cytophagia</taxon>
        <taxon>Cytophagales</taxon>
        <taxon>Hymenobacteraceae</taxon>
        <taxon>Hymenobacter</taxon>
    </lineage>
</organism>
<comment type="caution">
    <text evidence="1">The sequence shown here is derived from an EMBL/GenBank/DDBJ whole genome shotgun (WGS) entry which is preliminary data.</text>
</comment>
<gene>
    <name evidence="1" type="ORF">BXP70_09580</name>
</gene>
<reference evidence="1 2" key="1">
    <citation type="submission" date="2017-01" db="EMBL/GenBank/DDBJ databases">
        <title>A new Hymenobacter.</title>
        <authorList>
            <person name="Liang Y."/>
            <person name="Feng F."/>
        </authorList>
    </citation>
    <scope>NUCLEOTIDE SEQUENCE [LARGE SCALE GENOMIC DNA]</scope>
    <source>
        <strain evidence="1">MIMBbqt21</strain>
    </source>
</reference>
<proteinExistence type="predicted"/>
<sequence>MLAKVAETAALRTPLCGFGTEQPYLSVFGATMNLVDFKLLPMGQQAKLLLQHGHFLAERAEDSCRLRLYALGDFYAEEWRLHDEERILFIHLFQHPAGLTAYLEKIRLPEV</sequence>
<evidence type="ECO:0000313" key="1">
    <source>
        <dbReference type="EMBL" id="OUJ73997.1"/>
    </source>
</evidence>
<dbReference type="EMBL" id="MTSE01000004">
    <property type="protein sequence ID" value="OUJ73997.1"/>
    <property type="molecule type" value="Genomic_DNA"/>
</dbReference>
<name>A0A243WFR3_9BACT</name>
<dbReference type="Proteomes" id="UP000194873">
    <property type="component" value="Unassembled WGS sequence"/>
</dbReference>
<keyword evidence="2" id="KW-1185">Reference proteome</keyword>